<reference evidence="2" key="1">
    <citation type="submission" date="2015-07" db="EMBL/GenBank/DDBJ databases">
        <title>Genome sequencing of Sunxiuqinia dokdonensis strain SK.</title>
        <authorList>
            <person name="Ahn S."/>
            <person name="Kim B.-C."/>
        </authorList>
    </citation>
    <scope>NUCLEOTIDE SEQUENCE [LARGE SCALE GENOMIC DNA]</scope>
    <source>
        <strain evidence="2">SK</strain>
    </source>
</reference>
<evidence type="ECO:0000313" key="1">
    <source>
        <dbReference type="EMBL" id="KOH44095.1"/>
    </source>
</evidence>
<dbReference type="Proteomes" id="UP000036958">
    <property type="component" value="Unassembled WGS sequence"/>
</dbReference>
<name>A0A0L8V6I7_9BACT</name>
<comment type="caution">
    <text evidence="1">The sequence shown here is derived from an EMBL/GenBank/DDBJ whole genome shotgun (WGS) entry which is preliminary data.</text>
</comment>
<organism evidence="1 2">
    <name type="scientific">Sunxiuqinia dokdonensis</name>
    <dbReference type="NCBI Taxonomy" id="1409788"/>
    <lineage>
        <taxon>Bacteria</taxon>
        <taxon>Pseudomonadati</taxon>
        <taxon>Bacteroidota</taxon>
        <taxon>Bacteroidia</taxon>
        <taxon>Marinilabiliales</taxon>
        <taxon>Prolixibacteraceae</taxon>
        <taxon>Sunxiuqinia</taxon>
    </lineage>
</organism>
<proteinExistence type="predicted"/>
<dbReference type="STRING" id="1409788.NC99_30880"/>
<dbReference type="EMBL" id="LGIA01000171">
    <property type="protein sequence ID" value="KOH44095.1"/>
    <property type="molecule type" value="Genomic_DNA"/>
</dbReference>
<dbReference type="AlphaFoldDB" id="A0A0L8V6I7"/>
<protein>
    <submittedName>
        <fullName evidence="1">Uncharacterized protein</fullName>
    </submittedName>
</protein>
<keyword evidence="2" id="KW-1185">Reference proteome</keyword>
<evidence type="ECO:0000313" key="2">
    <source>
        <dbReference type="Proteomes" id="UP000036958"/>
    </source>
</evidence>
<accession>A0A0L8V6I7</accession>
<gene>
    <name evidence="1" type="ORF">NC99_30880</name>
</gene>
<sequence length="39" mass="4508">MNVSYKLTIIFLQQKSSSNIKAVLLSETNTLLLKRMRKP</sequence>